<sequence length="441" mass="46340">MDYSSEIERIKQSSSLDEISELARRYSASAQEAGGVLYSRPIGSVSSETVALEVARQSGEPVINETPRAKFLSNQDVSLEIQHRVSSIYESQGVDRQTSLRLATNFLYGDPLVPAQDPTSLSKCLWGEASNEFASSLRGDIKVVASAANLERVFGQVEVPAVLNNPNVTSLGGQPMPKLQALYAQGGAGAVLPEVQTQFIQAAPKGIFIKPESVGQKIENVTLSREFAESLQVKETHFRTSAELSASGMVRAPTGLDAPAVGIAETALSTEVAASRRLSPGTVRGLGVVGAAAAVYDLGGTARNTERLDAQGNSTAADAEVTRYATRNLGTFGGAVLGSSVGAALGVESGPGLLVTGAVGGIVGAVGGDKLADVINDHRIFPTNKMRKAIRGALRTTKPENGGRVTSALVRSIPLQSPSAKPVCRSTRRGRKLPRRKSRTY</sequence>
<accession>A0ABT0LWK8</accession>
<evidence type="ECO:0000313" key="3">
    <source>
        <dbReference type="Proteomes" id="UP001167357"/>
    </source>
</evidence>
<evidence type="ECO:0000313" key="2">
    <source>
        <dbReference type="EMBL" id="MCL1553723.1"/>
    </source>
</evidence>
<keyword evidence="3" id="KW-1185">Reference proteome</keyword>
<dbReference type="EMBL" id="JAMBED010000112">
    <property type="protein sequence ID" value="MCL1553723.1"/>
    <property type="molecule type" value="Genomic_DNA"/>
</dbReference>
<feature type="region of interest" description="Disordered" evidence="1">
    <location>
        <begin position="416"/>
        <end position="441"/>
    </location>
</feature>
<evidence type="ECO:0000256" key="1">
    <source>
        <dbReference type="SAM" id="MobiDB-lite"/>
    </source>
</evidence>
<gene>
    <name evidence="2" type="ORF">M3O51_21150</name>
</gene>
<protein>
    <recommendedName>
        <fullName evidence="4">Glycine zipper domain-containing protein</fullName>
    </recommendedName>
</protein>
<reference evidence="2" key="1">
    <citation type="submission" date="2022-04" db="EMBL/GenBank/DDBJ databases">
        <title>Genomic comparison of 19 strains of Xanthomonas nasturtii, a newly emerging watercress pathogen.</title>
        <authorList>
            <person name="Harrison J."/>
            <person name="Greer S."/>
            <person name="Hussain R."/>
            <person name="Lascelles D."/>
            <person name="Roberts M."/>
            <person name="Carter B."/>
            <person name="Bryning A."/>
            <person name="Carroll S."/>
            <person name="Aspin A."/>
            <person name="Cruz L."/>
            <person name="Cruz J."/>
            <person name="Grant M."/>
            <person name="Vicente J."/>
            <person name="Studholme D.J."/>
        </authorList>
    </citation>
    <scope>NUCLEOTIDE SEQUENCE</scope>
    <source>
        <strain evidence="2">10016B</strain>
    </source>
</reference>
<comment type="caution">
    <text evidence="2">The sequence shown here is derived from an EMBL/GenBank/DDBJ whole genome shotgun (WGS) entry which is preliminary data.</text>
</comment>
<organism evidence="2 3">
    <name type="scientific">Xanthomonas nasturtii</name>
    <dbReference type="NCBI Taxonomy" id="1843581"/>
    <lineage>
        <taxon>Bacteria</taxon>
        <taxon>Pseudomonadati</taxon>
        <taxon>Pseudomonadota</taxon>
        <taxon>Gammaproteobacteria</taxon>
        <taxon>Lysobacterales</taxon>
        <taxon>Lysobacteraceae</taxon>
        <taxon>Xanthomonas</taxon>
    </lineage>
</organism>
<dbReference type="Proteomes" id="UP001167357">
    <property type="component" value="Unassembled WGS sequence"/>
</dbReference>
<dbReference type="RefSeq" id="WP_249048613.1">
    <property type="nucleotide sequence ID" value="NZ_JAMBEC010000110.1"/>
</dbReference>
<feature type="compositionally biased region" description="Basic residues" evidence="1">
    <location>
        <begin position="426"/>
        <end position="441"/>
    </location>
</feature>
<proteinExistence type="predicted"/>
<name>A0ABT0LWK8_9XANT</name>
<evidence type="ECO:0008006" key="4">
    <source>
        <dbReference type="Google" id="ProtNLM"/>
    </source>
</evidence>